<sequence length="133" mass="15515">MLPFSWIAEGTLKDMHITSYGRKMLGMPPVRPRASQGWRKHIRRQKRRGTMQSDPAADRSASLARPGNQPARYNYAWPVRTVDDHLARVLASRKLREQVYARRGEVPLDLIEEVLAMEVVRLRRELEERGSFY</sequence>
<comment type="caution">
    <text evidence="2">The sequence shown here is derived from an EMBL/GenBank/DDBJ whole genome shotgun (WGS) entry which is preliminary data.</text>
</comment>
<evidence type="ECO:0000313" key="4">
    <source>
        <dbReference type="Proteomes" id="UP000274097"/>
    </source>
</evidence>
<feature type="region of interest" description="Disordered" evidence="1">
    <location>
        <begin position="30"/>
        <end position="71"/>
    </location>
</feature>
<dbReference type="Proteomes" id="UP000274097">
    <property type="component" value="Unassembled WGS sequence"/>
</dbReference>
<proteinExistence type="predicted"/>
<evidence type="ECO:0000313" key="2">
    <source>
        <dbReference type="EMBL" id="RKK04674.1"/>
    </source>
</evidence>
<reference evidence="2 5" key="1">
    <citation type="submission" date="2018-09" db="EMBL/GenBank/DDBJ databases">
        <title>Roseomonas sp. nov., isolated from feces of Tibetan antelopes in the Qinghai-Tibet plateau, China.</title>
        <authorList>
            <person name="Tian Z."/>
        </authorList>
    </citation>
    <scope>NUCLEOTIDE SEQUENCE [LARGE SCALE GENOMIC DNA]</scope>
    <source>
        <strain evidence="3 4">Z23</strain>
        <strain evidence="2 5">Z24</strain>
    </source>
</reference>
<accession>A0A3A9JLS2</accession>
<evidence type="ECO:0000313" key="5">
    <source>
        <dbReference type="Proteomes" id="UP000278036"/>
    </source>
</evidence>
<protein>
    <submittedName>
        <fullName evidence="2">Uncharacterized protein</fullName>
    </submittedName>
</protein>
<keyword evidence="4" id="KW-1185">Reference proteome</keyword>
<gene>
    <name evidence="2" type="ORF">D6Z83_08175</name>
    <name evidence="3" type="ORF">EBE87_23135</name>
</gene>
<dbReference type="InParanoid" id="A0A3A9JLS2"/>
<evidence type="ECO:0000256" key="1">
    <source>
        <dbReference type="SAM" id="MobiDB-lite"/>
    </source>
</evidence>
<evidence type="ECO:0000313" key="3">
    <source>
        <dbReference type="EMBL" id="RMI17323.1"/>
    </source>
</evidence>
<dbReference type="EMBL" id="RAQU01000036">
    <property type="protein sequence ID" value="RKK04674.1"/>
    <property type="molecule type" value="Genomic_DNA"/>
</dbReference>
<name>A0A3A9JLS2_9PROT</name>
<dbReference type="AlphaFoldDB" id="A0A3A9JLS2"/>
<dbReference type="Proteomes" id="UP000278036">
    <property type="component" value="Unassembled WGS sequence"/>
</dbReference>
<dbReference type="EMBL" id="RFLX01000032">
    <property type="protein sequence ID" value="RMI17323.1"/>
    <property type="molecule type" value="Genomic_DNA"/>
</dbReference>
<feature type="compositionally biased region" description="Basic residues" evidence="1">
    <location>
        <begin position="38"/>
        <end position="49"/>
    </location>
</feature>
<organism evidence="2 5">
    <name type="scientific">Teichococcus wenyumeiae</name>
    <dbReference type="NCBI Taxonomy" id="2478470"/>
    <lineage>
        <taxon>Bacteria</taxon>
        <taxon>Pseudomonadati</taxon>
        <taxon>Pseudomonadota</taxon>
        <taxon>Alphaproteobacteria</taxon>
        <taxon>Acetobacterales</taxon>
        <taxon>Roseomonadaceae</taxon>
        <taxon>Roseomonas</taxon>
    </lineage>
</organism>